<reference evidence="2" key="1">
    <citation type="submission" date="2019-09" db="EMBL/GenBank/DDBJ databases">
        <authorList>
            <person name="Teo W.F.A."/>
            <person name="Duangmal K."/>
        </authorList>
    </citation>
    <scope>NUCLEOTIDE SEQUENCE [LARGE SCALE GENOMIC DNA]</scope>
    <source>
        <strain evidence="2">K81G1</strain>
    </source>
</reference>
<keyword evidence="3" id="KW-1185">Reference proteome</keyword>
<gene>
    <name evidence="2" type="ORF">FPZ12_013945</name>
</gene>
<dbReference type="RefSeq" id="WP_144746037.1">
    <property type="nucleotide sequence ID" value="NZ_VMNW02000016.1"/>
</dbReference>
<comment type="caution">
    <text evidence="2">The sequence shown here is derived from an EMBL/GenBank/DDBJ whole genome shotgun (WGS) entry which is preliminary data.</text>
</comment>
<protein>
    <recommendedName>
        <fullName evidence="4">PQQ-binding-like beta-propeller repeat protein</fullName>
    </recommendedName>
</protein>
<dbReference type="PROSITE" id="PS51257">
    <property type="entry name" value="PROKAR_LIPOPROTEIN"/>
    <property type="match status" value="1"/>
</dbReference>
<organism evidence="2 3">
    <name type="scientific">Amycolatopsis acidicola</name>
    <dbReference type="NCBI Taxonomy" id="2596893"/>
    <lineage>
        <taxon>Bacteria</taxon>
        <taxon>Bacillati</taxon>
        <taxon>Actinomycetota</taxon>
        <taxon>Actinomycetes</taxon>
        <taxon>Pseudonocardiales</taxon>
        <taxon>Pseudonocardiaceae</taxon>
        <taxon>Amycolatopsis</taxon>
    </lineage>
</organism>
<dbReference type="Proteomes" id="UP000319769">
    <property type="component" value="Unassembled WGS sequence"/>
</dbReference>
<evidence type="ECO:0008006" key="4">
    <source>
        <dbReference type="Google" id="ProtNLM"/>
    </source>
</evidence>
<evidence type="ECO:0000256" key="1">
    <source>
        <dbReference type="SAM" id="MobiDB-lite"/>
    </source>
</evidence>
<proteinExistence type="predicted"/>
<dbReference type="EMBL" id="VMNW02000016">
    <property type="protein sequence ID" value="KAA9161606.1"/>
    <property type="molecule type" value="Genomic_DNA"/>
</dbReference>
<dbReference type="SUPFAM" id="SSF50974">
    <property type="entry name" value="Nitrous oxide reductase, N-terminal domain"/>
    <property type="match status" value="1"/>
</dbReference>
<dbReference type="AlphaFoldDB" id="A0A5N0V5F7"/>
<evidence type="ECO:0000313" key="3">
    <source>
        <dbReference type="Proteomes" id="UP000319769"/>
    </source>
</evidence>
<sequence length="444" mass="45791">MSSLTKPPDHSTFRARASAGFVGVVSALSLVACGSSGTPVAAPTPASVDPAAAGKAVPQAFDNTKGWMAKDAEGTPLTDPALASHAGLVLFASVSSDEQTARVLGKDERTGATRWTSDPVSLPKSRDTGTSAGPRLYTTSENGKDYAIFAATGEVGGDEVNKAEEVTRLEIFDLSTGATTAREVTIPAEAGTFTVQDGGSVLVEIDRATAVVDAATGKNTTYQHTDPALNAPKPCTHDIGDCNLNLEIPGMTAKGPLVEGYEAFWVPGGWFSDDAIPHGASADIGGSVVHTYGSPDGRTVVADWPSEGDPGDIWSVHDAATGQVIASVPCALTGLDDSSTGKTKPPAVSADGRYLLAGLTVFDLRAKKGYCFAETDTRKQIDLVSVDPDGTVYGTTDSDTPVSVALPSGDATPLPEDTLVPTTIDDKVAVVDDSSDGVYVYPRR</sequence>
<dbReference type="OrthoDB" id="3636947at2"/>
<feature type="region of interest" description="Disordered" evidence="1">
    <location>
        <begin position="104"/>
        <end position="137"/>
    </location>
</feature>
<accession>A0A5N0V5F7</accession>
<dbReference type="InterPro" id="IPR011045">
    <property type="entry name" value="N2O_reductase_N"/>
</dbReference>
<name>A0A5N0V5F7_9PSEU</name>
<evidence type="ECO:0000313" key="2">
    <source>
        <dbReference type="EMBL" id="KAA9161606.1"/>
    </source>
</evidence>